<dbReference type="AlphaFoldDB" id="A0ABD1EZF3"/>
<dbReference type="PANTHER" id="PTHR39576:SF2">
    <property type="entry name" value="ATTACHING AND EFFACING PROTEIN HOMOLOG-RELATED"/>
    <property type="match status" value="1"/>
</dbReference>
<reference evidence="2 3" key="1">
    <citation type="submission" date="2024-05" db="EMBL/GenBank/DDBJ databases">
        <title>Genetic variation in Jamaican populations of the coffee berry borer (Hypothenemus hampei).</title>
        <authorList>
            <person name="Errbii M."/>
            <person name="Myrie A."/>
        </authorList>
    </citation>
    <scope>NUCLEOTIDE SEQUENCE [LARGE SCALE GENOMIC DNA]</scope>
    <source>
        <strain evidence="2">JA-Hopewell-2020-01-JO</strain>
        <tissue evidence="2">Whole body</tissue>
    </source>
</reference>
<organism evidence="2 3">
    <name type="scientific">Hypothenemus hampei</name>
    <name type="common">Coffee berry borer</name>
    <dbReference type="NCBI Taxonomy" id="57062"/>
    <lineage>
        <taxon>Eukaryota</taxon>
        <taxon>Metazoa</taxon>
        <taxon>Ecdysozoa</taxon>
        <taxon>Arthropoda</taxon>
        <taxon>Hexapoda</taxon>
        <taxon>Insecta</taxon>
        <taxon>Pterygota</taxon>
        <taxon>Neoptera</taxon>
        <taxon>Endopterygota</taxon>
        <taxon>Coleoptera</taxon>
        <taxon>Polyphaga</taxon>
        <taxon>Cucujiformia</taxon>
        <taxon>Curculionidae</taxon>
        <taxon>Scolytinae</taxon>
        <taxon>Hypothenemus</taxon>
    </lineage>
</organism>
<dbReference type="Gene3D" id="2.60.40.1080">
    <property type="match status" value="2"/>
</dbReference>
<dbReference type="InterPro" id="IPR008964">
    <property type="entry name" value="Invasin/intimin_cell_adhesion"/>
</dbReference>
<sequence>MKKVNKPVFMFFKIYSLLLMGLAWPGRSLALNVYYVTANDRTFFVDGGFPETAFKNATFTIHFSGGFESALGYTWSSNVDWVSVNQSGVVTFGDIPSEDIKPIIITATPEPEERPILYEFRLKHWFVYTGKKYSISDAESYCDSIGLSLPPYKTITNAELDKPGHRDIGTLWSEWGYMKFFGWNIDDMYWTNDTDSEGYHYLTLLEYGSLHSGTYAQDVGTRYVMCSNEIPSDVITVTAHGHIFYVESGFPTTGFKGANFKINIHKDKNFTFSSNQNWLGVNSDGIVTITAQPNAGNTDALITITSESDDEVLSYSFNLDYWFVNAGKQRYSIAEAEKYCADIGLSLPPYKIVTNADNVKQTGYRDLGTLWSEWGNLDFFGWGNYVSYWTNDTGPEGYHYIVDVVNGYLFNEAISGFDSNSLFITCSNKLQPASDVINVIAN</sequence>
<proteinExistence type="predicted"/>
<gene>
    <name evidence="2" type="ORF">ABEB36_005793</name>
</gene>
<accession>A0ABD1EZF3</accession>
<evidence type="ECO:0000313" key="2">
    <source>
        <dbReference type="EMBL" id="KAL1506423.1"/>
    </source>
</evidence>
<comment type="caution">
    <text evidence="2">The sequence shown here is derived from an EMBL/GenBank/DDBJ whole genome shotgun (WGS) entry which is preliminary data.</text>
</comment>
<evidence type="ECO:0000259" key="1">
    <source>
        <dbReference type="Pfam" id="PF21764"/>
    </source>
</evidence>
<dbReference type="EMBL" id="JBDJPC010000004">
    <property type="protein sequence ID" value="KAL1506423.1"/>
    <property type="molecule type" value="Genomic_DNA"/>
</dbReference>
<feature type="domain" description="Invasin" evidence="1">
    <location>
        <begin position="36"/>
        <end position="93"/>
    </location>
</feature>
<dbReference type="SUPFAM" id="SSF49373">
    <property type="entry name" value="Invasin/intimin cell-adhesion fragments"/>
    <property type="match status" value="2"/>
</dbReference>
<protein>
    <recommendedName>
        <fullName evidence="1">Invasin domain-containing protein</fullName>
    </recommendedName>
</protein>
<keyword evidence="3" id="KW-1185">Reference proteome</keyword>
<name>A0ABD1EZF3_HYPHA</name>
<dbReference type="InterPro" id="IPR048658">
    <property type="entry name" value="Invasin_D4"/>
</dbReference>
<dbReference type="InterPro" id="IPR051715">
    <property type="entry name" value="Intimin-Invasin_domain"/>
</dbReference>
<evidence type="ECO:0000313" key="3">
    <source>
        <dbReference type="Proteomes" id="UP001566132"/>
    </source>
</evidence>
<dbReference type="InterPro" id="IPR016186">
    <property type="entry name" value="C-type_lectin-like/link_sf"/>
</dbReference>
<dbReference type="PANTHER" id="PTHR39576">
    <property type="entry name" value="ATTACHING AND EFFACING PROTEIN HOMOLOG-RELATED-RELATED"/>
    <property type="match status" value="1"/>
</dbReference>
<dbReference type="Gene3D" id="3.10.100.10">
    <property type="entry name" value="Mannose-Binding Protein A, subunit A"/>
    <property type="match status" value="2"/>
</dbReference>
<dbReference type="Pfam" id="PF21764">
    <property type="entry name" value="Invasin_D4"/>
    <property type="match status" value="1"/>
</dbReference>
<dbReference type="Proteomes" id="UP001566132">
    <property type="component" value="Unassembled WGS sequence"/>
</dbReference>